<evidence type="ECO:0000313" key="2">
    <source>
        <dbReference type="Proteomes" id="UP001362999"/>
    </source>
</evidence>
<name>A0AAV9ZK99_9AGAR</name>
<dbReference type="EMBL" id="JAWWNJ010000136">
    <property type="protein sequence ID" value="KAK6984595.1"/>
    <property type="molecule type" value="Genomic_DNA"/>
</dbReference>
<organism evidence="1 2">
    <name type="scientific">Favolaschia claudopus</name>
    <dbReference type="NCBI Taxonomy" id="2862362"/>
    <lineage>
        <taxon>Eukaryota</taxon>
        <taxon>Fungi</taxon>
        <taxon>Dikarya</taxon>
        <taxon>Basidiomycota</taxon>
        <taxon>Agaricomycotina</taxon>
        <taxon>Agaricomycetes</taxon>
        <taxon>Agaricomycetidae</taxon>
        <taxon>Agaricales</taxon>
        <taxon>Marasmiineae</taxon>
        <taxon>Mycenaceae</taxon>
        <taxon>Favolaschia</taxon>
    </lineage>
</organism>
<sequence>MFFRLRALYHDIRHIMNLNSLPPPSPMSPTMAATFFPITDENRHQPLKLSAALSHIPFAVYTSLVLQAQMVASGDAYKNLRITEVQYFQRDVAPLHEYIVYSFEDTRKSGVTNYMLVERWGTDFQPADKTKEKITLHTIEAPADGTSIAEPITTRPTNEGRTPLMAVAARHSMEASKKRTTSVADDRIIISLRRDPLHINKIEPGTSTLLATITAPEQSQISVAHVLSLASFVSKHSPNYDLLESNCYYYGRAIFDVTRTIMGCEESDVVTAPSFRFMRSDALQWQLTHKVKGLMAEKAKRVFSAEGVRQRFEAAFSEFFENVRQQQEVNNRPLVEQTLARRHAEAALTSSEAALATSEAALATSKAALETSEAARELAEGEVAHLKKLLAQVEAPAVTSQRSSSCIRL</sequence>
<evidence type="ECO:0000313" key="1">
    <source>
        <dbReference type="EMBL" id="KAK6984595.1"/>
    </source>
</evidence>
<keyword evidence="2" id="KW-1185">Reference proteome</keyword>
<proteinExistence type="predicted"/>
<protein>
    <submittedName>
        <fullName evidence="1">Uncharacterized protein</fullName>
    </submittedName>
</protein>
<accession>A0AAV9ZK99</accession>
<dbReference type="Proteomes" id="UP001362999">
    <property type="component" value="Unassembled WGS sequence"/>
</dbReference>
<gene>
    <name evidence="1" type="ORF">R3P38DRAFT_2743927</name>
</gene>
<reference evidence="1 2" key="1">
    <citation type="journal article" date="2024" name="J Genomics">
        <title>Draft genome sequencing and assembly of Favolaschia claudopus CIRM-BRFM 2984 isolated from oak limbs.</title>
        <authorList>
            <person name="Navarro D."/>
            <person name="Drula E."/>
            <person name="Chaduli D."/>
            <person name="Cazenave R."/>
            <person name="Ahrendt S."/>
            <person name="Wang J."/>
            <person name="Lipzen A."/>
            <person name="Daum C."/>
            <person name="Barry K."/>
            <person name="Grigoriev I.V."/>
            <person name="Favel A."/>
            <person name="Rosso M.N."/>
            <person name="Martin F."/>
        </authorList>
    </citation>
    <scope>NUCLEOTIDE SEQUENCE [LARGE SCALE GENOMIC DNA]</scope>
    <source>
        <strain evidence="1 2">CIRM-BRFM 2984</strain>
    </source>
</reference>
<comment type="caution">
    <text evidence="1">The sequence shown here is derived from an EMBL/GenBank/DDBJ whole genome shotgun (WGS) entry which is preliminary data.</text>
</comment>
<dbReference type="AlphaFoldDB" id="A0AAV9ZK99"/>